<evidence type="ECO:0000313" key="2">
    <source>
        <dbReference type="Proteomes" id="UP000242861"/>
    </source>
</evidence>
<dbReference type="GO" id="GO:0006260">
    <property type="term" value="P:DNA replication"/>
    <property type="evidence" value="ECO:0007669"/>
    <property type="project" value="InterPro"/>
</dbReference>
<sequence>MDSSAQLTPPRVEFYVLGSAAAQDRLRAACQLAGKGWRAGLPVFIRCTDDAQLTSLDELLWHFRGEAFIPHNRHADNPTAPVVLGLEETPEARQGLLINLHSQLCQHLQGFSRIIEIVSQEPQQLAACRENFRLYRQKGYDPRRVEL</sequence>
<proteinExistence type="predicted"/>
<gene>
    <name evidence="1" type="ORF">CW360_09230</name>
</gene>
<dbReference type="PANTHER" id="PTHR38767:SF1">
    <property type="entry name" value="DNA POLYMERASE III SUBUNIT CHI"/>
    <property type="match status" value="1"/>
</dbReference>
<dbReference type="InterPro" id="IPR007459">
    <property type="entry name" value="DNA_pol3_chi"/>
</dbReference>
<accession>A0A2I0CQB2</accession>
<dbReference type="AlphaFoldDB" id="A0A2I0CQB2"/>
<evidence type="ECO:0000313" key="1">
    <source>
        <dbReference type="EMBL" id="PKF71321.1"/>
    </source>
</evidence>
<dbReference type="Gene3D" id="3.40.50.10110">
    <property type="entry name" value="DNA polymerase III subunit chi"/>
    <property type="match status" value="1"/>
</dbReference>
<dbReference type="EMBL" id="PIYS01000015">
    <property type="protein sequence ID" value="PKF71321.1"/>
    <property type="molecule type" value="Genomic_DNA"/>
</dbReference>
<dbReference type="GO" id="GO:0032298">
    <property type="term" value="P:positive regulation of DNA-templated DNA replication initiation"/>
    <property type="evidence" value="ECO:0007669"/>
    <property type="project" value="TreeGrafter"/>
</dbReference>
<dbReference type="Proteomes" id="UP000242861">
    <property type="component" value="Unassembled WGS sequence"/>
</dbReference>
<comment type="caution">
    <text evidence="1">The sequence shown here is derived from an EMBL/GenBank/DDBJ whole genome shotgun (WGS) entry which is preliminary data.</text>
</comment>
<dbReference type="RefSeq" id="WP_101193489.1">
    <property type="nucleotide sequence ID" value="NZ_JAYRKZ010000021.1"/>
</dbReference>
<dbReference type="GO" id="GO:0003677">
    <property type="term" value="F:DNA binding"/>
    <property type="evidence" value="ECO:0007669"/>
    <property type="project" value="InterPro"/>
</dbReference>
<dbReference type="Pfam" id="PF04364">
    <property type="entry name" value="DNA_pol3_chi"/>
    <property type="match status" value="1"/>
</dbReference>
<dbReference type="GO" id="GO:0003887">
    <property type="term" value="F:DNA-directed DNA polymerase activity"/>
    <property type="evidence" value="ECO:0007669"/>
    <property type="project" value="InterPro"/>
</dbReference>
<dbReference type="SUPFAM" id="SSF102400">
    <property type="entry name" value="DNA polymerase III chi subunit"/>
    <property type="match status" value="1"/>
</dbReference>
<dbReference type="InterPro" id="IPR036768">
    <property type="entry name" value="PolIII_chi_sf"/>
</dbReference>
<organism evidence="1 2">
    <name type="scientific">Pseudomonas fluvialis</name>
    <dbReference type="NCBI Taxonomy" id="1793966"/>
    <lineage>
        <taxon>Bacteria</taxon>
        <taxon>Pseudomonadati</taxon>
        <taxon>Pseudomonadota</taxon>
        <taxon>Gammaproteobacteria</taxon>
        <taxon>Pseudomonadales</taxon>
        <taxon>Pseudomonadaceae</taxon>
        <taxon>Pseudomonas</taxon>
    </lineage>
</organism>
<dbReference type="PANTHER" id="PTHR38767">
    <property type="entry name" value="DNA POLYMERASE III SUBUNIT CHI"/>
    <property type="match status" value="1"/>
</dbReference>
<protein>
    <submittedName>
        <fullName evidence="1">DNA polymerase III subunit chi</fullName>
    </submittedName>
</protein>
<reference evidence="2" key="1">
    <citation type="submission" date="2017-12" db="EMBL/GenBank/DDBJ databases">
        <authorList>
            <person name="Yu X.-Y."/>
        </authorList>
    </citation>
    <scope>NUCLEOTIDE SEQUENCE [LARGE SCALE GENOMIC DNA]</scope>
    <source>
        <strain evidence="2">ZYSR67-Z</strain>
    </source>
</reference>
<name>A0A2I0CQB2_9PSED</name>